<evidence type="ECO:0000313" key="4">
    <source>
        <dbReference type="Proteomes" id="UP000800093"/>
    </source>
</evidence>
<dbReference type="Proteomes" id="UP000800093">
    <property type="component" value="Unassembled WGS sequence"/>
</dbReference>
<dbReference type="EMBL" id="ML986663">
    <property type="protein sequence ID" value="KAF2261148.1"/>
    <property type="molecule type" value="Genomic_DNA"/>
</dbReference>
<proteinExistence type="predicted"/>
<keyword evidence="2" id="KW-0472">Membrane</keyword>
<evidence type="ECO:0000256" key="2">
    <source>
        <dbReference type="SAM" id="Phobius"/>
    </source>
</evidence>
<feature type="transmembrane region" description="Helical" evidence="2">
    <location>
        <begin position="114"/>
        <end position="137"/>
    </location>
</feature>
<feature type="transmembrane region" description="Helical" evidence="2">
    <location>
        <begin position="36"/>
        <end position="56"/>
    </location>
</feature>
<reference evidence="4" key="1">
    <citation type="journal article" date="2020" name="Stud. Mycol.">
        <title>101 Dothideomycetes genomes: A test case for predicting lifestyles and emergence of pathogens.</title>
        <authorList>
            <person name="Haridas S."/>
            <person name="Albert R."/>
            <person name="Binder M."/>
            <person name="Bloem J."/>
            <person name="LaButti K."/>
            <person name="Salamov A."/>
            <person name="Andreopoulos B."/>
            <person name="Baker S."/>
            <person name="Barry K."/>
            <person name="Bills G."/>
            <person name="Bluhm B."/>
            <person name="Cannon C."/>
            <person name="Castanera R."/>
            <person name="Culley D."/>
            <person name="Daum C."/>
            <person name="Ezra D."/>
            <person name="Gonzalez J."/>
            <person name="Henrissat B."/>
            <person name="Kuo A."/>
            <person name="Liang C."/>
            <person name="Lipzen A."/>
            <person name="Lutzoni F."/>
            <person name="Magnuson J."/>
            <person name="Mondo S."/>
            <person name="Nolan M."/>
            <person name="Ohm R."/>
            <person name="Pangilinan J."/>
            <person name="Park H.-J."/>
            <person name="Ramirez L."/>
            <person name="Alfaro M."/>
            <person name="Sun H."/>
            <person name="Tritt A."/>
            <person name="Yoshinaga Y."/>
            <person name="Zwiers L.-H."/>
            <person name="Turgeon B."/>
            <person name="Goodwin S."/>
            <person name="Spatafora J."/>
            <person name="Crous P."/>
            <person name="Grigoriev I."/>
        </authorList>
    </citation>
    <scope>NUCLEOTIDE SEQUENCE [LARGE SCALE GENOMIC DNA]</scope>
    <source>
        <strain evidence="4">CBS 304.66</strain>
    </source>
</reference>
<accession>A0A9P4N133</accession>
<gene>
    <name evidence="3" type="ORF">CC78DRAFT_570714</name>
</gene>
<evidence type="ECO:0000256" key="1">
    <source>
        <dbReference type="SAM" id="MobiDB-lite"/>
    </source>
</evidence>
<feature type="region of interest" description="Disordered" evidence="1">
    <location>
        <begin position="655"/>
        <end position="736"/>
    </location>
</feature>
<keyword evidence="2" id="KW-0812">Transmembrane</keyword>
<keyword evidence="2" id="KW-1133">Transmembrane helix</keyword>
<feature type="transmembrane region" description="Helical" evidence="2">
    <location>
        <begin position="555"/>
        <end position="580"/>
    </location>
</feature>
<dbReference type="OrthoDB" id="3540210at2759"/>
<sequence length="736" mass="83514">MSEPDDKFVKRGFWINWEQGPVMGRTITVDSRTGNVIIALLTILASVASAQLWNLVTFFYHQHRAKGTPADGLFWQQQVLLRTLPTPTSLMADTVKLWWAWRTKADRPLWRSTLPFFTAVLFAIAALAAGISTSYVVDTSNIEILVDSPYCRQINLTTFFLGARSGINPNWEKLNKMVETYTLNCYGNTSDIPAVCKNTFTKPRITFKKEPAPCPWNSTMCLRGDTPAIAMDSGLLDMNKWFGINLQKKDGVRYRKRTTCNPLPLDGHYDIMPMSDLEKIMVDPPRLGEEALGVRLGRMDFPEDEFPEYPYIQNLAQSNYTEQFTGRARIDYARPDEALATNSYIAMPEMTRADADTVVGVVWLNSVHYDAPVEDPLFASHKTTYSLFNGRNLTRYHPDQPFGAIGCSEQYQFCLAQSGKEDFCTDLTSLPLTPTQADFPTASDIQLAVMRLLRWLSAFNDISNGLILKLIDANDIVSTPNRREIPSDQWINEITFWQSYVYAGLQTMLADVAVGPIRRDADADQYTDPPITPGEKMLCKSMKMRKSGGFSNINVFGLAFITTFSTVITLLNLMILRFVLWMSKFRRALAPRIERWAQDGLFQLQRRAFDAHGEGTWAGLEKEIPSTSPKQILEELPIESLPIWRPKHINKKYGDDEKRFDDFDEKKGDDEQEFEPKPLTRVFSDGETLHNVDTQSSWGKGKEEFGKPKRTLTESSGPQSSIDDEIQSISNENRNT</sequence>
<comment type="caution">
    <text evidence="3">The sequence shown here is derived from an EMBL/GenBank/DDBJ whole genome shotgun (WGS) entry which is preliminary data.</text>
</comment>
<feature type="compositionally biased region" description="Basic and acidic residues" evidence="1">
    <location>
        <begin position="655"/>
        <end position="678"/>
    </location>
</feature>
<protein>
    <submittedName>
        <fullName evidence="3">Uncharacterized protein</fullName>
    </submittedName>
</protein>
<organism evidence="3 4">
    <name type="scientific">Lojkania enalia</name>
    <dbReference type="NCBI Taxonomy" id="147567"/>
    <lineage>
        <taxon>Eukaryota</taxon>
        <taxon>Fungi</taxon>
        <taxon>Dikarya</taxon>
        <taxon>Ascomycota</taxon>
        <taxon>Pezizomycotina</taxon>
        <taxon>Dothideomycetes</taxon>
        <taxon>Pleosporomycetidae</taxon>
        <taxon>Pleosporales</taxon>
        <taxon>Pleosporales incertae sedis</taxon>
        <taxon>Lojkania</taxon>
    </lineage>
</organism>
<keyword evidence="4" id="KW-1185">Reference proteome</keyword>
<dbReference type="AlphaFoldDB" id="A0A9P4N133"/>
<name>A0A9P4N133_9PLEO</name>
<evidence type="ECO:0000313" key="3">
    <source>
        <dbReference type="EMBL" id="KAF2261148.1"/>
    </source>
</evidence>